<dbReference type="RefSeq" id="WP_304996089.1">
    <property type="nucleotide sequence ID" value="NZ_CP101717.1"/>
</dbReference>
<dbReference type="Gene3D" id="3.40.50.1110">
    <property type="entry name" value="SGNH hydrolase"/>
    <property type="match status" value="1"/>
</dbReference>
<feature type="chain" id="PRO_5044304673" evidence="1">
    <location>
        <begin position="24"/>
        <end position="203"/>
    </location>
</feature>
<dbReference type="EMBL" id="CP101717">
    <property type="protein sequence ID" value="WLD58803.1"/>
    <property type="molecule type" value="Genomic_DNA"/>
</dbReference>
<dbReference type="GO" id="GO:0004622">
    <property type="term" value="F:phosphatidylcholine lysophospholipase activity"/>
    <property type="evidence" value="ECO:0007669"/>
    <property type="project" value="TreeGrafter"/>
</dbReference>
<dbReference type="SUPFAM" id="SSF52266">
    <property type="entry name" value="SGNH hydrolase"/>
    <property type="match status" value="1"/>
</dbReference>
<name>A0AB38YHD9_9GAMM</name>
<evidence type="ECO:0000259" key="2">
    <source>
        <dbReference type="Pfam" id="PF13472"/>
    </source>
</evidence>
<gene>
    <name evidence="3" type="ORF">NFC81_03160</name>
</gene>
<feature type="signal peptide" evidence="1">
    <location>
        <begin position="1"/>
        <end position="23"/>
    </location>
</feature>
<dbReference type="InterPro" id="IPR013830">
    <property type="entry name" value="SGNH_hydro"/>
</dbReference>
<accession>A0AB38YHD9</accession>
<dbReference type="PANTHER" id="PTHR30383:SF24">
    <property type="entry name" value="THIOESTERASE 1_PROTEASE 1_LYSOPHOSPHOLIPASE L1"/>
    <property type="match status" value="1"/>
</dbReference>
<sequence length="203" mass="21821">MVRSIFIKLLVWGCLVLALPASAASVLVFGDSLSAAYGLNNPQQGWVSLLADHLEPKGHTVINASVSGETTRGGLSRLPALLDRYQPDFLVLELGGNDGLQGLDLNGIQERLQAMIDLAHQANTEVILLGIRIPPNYGPRYTEPFFALFGDLAAANDLVYLPFMLEGVAEDPDLMQSDGIHPTAAAQPLILQNVLDILPATLR</sequence>
<organism evidence="3">
    <name type="scientific">Salinispirillum sp. LH 10-3-1</name>
    <dbReference type="NCBI Taxonomy" id="2952525"/>
    <lineage>
        <taxon>Bacteria</taxon>
        <taxon>Pseudomonadati</taxon>
        <taxon>Pseudomonadota</taxon>
        <taxon>Gammaproteobacteria</taxon>
        <taxon>Oceanospirillales</taxon>
        <taxon>Saccharospirillaceae</taxon>
        <taxon>Salinispirillum</taxon>
    </lineage>
</organism>
<dbReference type="PANTHER" id="PTHR30383">
    <property type="entry name" value="THIOESTERASE 1/PROTEASE 1/LYSOPHOSPHOLIPASE L1"/>
    <property type="match status" value="1"/>
</dbReference>
<dbReference type="CDD" id="cd01822">
    <property type="entry name" value="Lysophospholipase_L1_like"/>
    <property type="match status" value="1"/>
</dbReference>
<evidence type="ECO:0000256" key="1">
    <source>
        <dbReference type="SAM" id="SignalP"/>
    </source>
</evidence>
<evidence type="ECO:0000313" key="3">
    <source>
        <dbReference type="EMBL" id="WLD58803.1"/>
    </source>
</evidence>
<feature type="domain" description="SGNH hydrolase-type esterase" evidence="2">
    <location>
        <begin position="28"/>
        <end position="186"/>
    </location>
</feature>
<protein>
    <submittedName>
        <fullName evidence="3">Arylesterase</fullName>
    </submittedName>
</protein>
<dbReference type="InterPro" id="IPR051532">
    <property type="entry name" value="Ester_Hydrolysis_Enzymes"/>
</dbReference>
<dbReference type="Pfam" id="PF13472">
    <property type="entry name" value="Lipase_GDSL_2"/>
    <property type="match status" value="1"/>
</dbReference>
<dbReference type="AlphaFoldDB" id="A0AB38YHD9"/>
<proteinExistence type="predicted"/>
<reference evidence="3" key="1">
    <citation type="submission" date="2022-07" db="EMBL/GenBank/DDBJ databases">
        <title>Complete genome sequence of Salinispirillum sp. LH10-3-1 capable of multiple carbohydrate inversion isolated from a soda lake.</title>
        <authorList>
            <person name="Liu J."/>
            <person name="Zhai Y."/>
            <person name="Zhang H."/>
            <person name="Yang H."/>
            <person name="Qu J."/>
            <person name="Li J."/>
        </authorList>
    </citation>
    <scope>NUCLEOTIDE SEQUENCE</scope>
    <source>
        <strain evidence="3">LH 10-3-1</strain>
    </source>
</reference>
<keyword evidence="1" id="KW-0732">Signal</keyword>
<dbReference type="InterPro" id="IPR036514">
    <property type="entry name" value="SGNH_hydro_sf"/>
</dbReference>